<feature type="domain" description="Serpin" evidence="7">
    <location>
        <begin position="30"/>
        <end position="308"/>
    </location>
</feature>
<evidence type="ECO:0000256" key="1">
    <source>
        <dbReference type="ARBA" id="ARBA00022690"/>
    </source>
</evidence>
<reference evidence="9" key="1">
    <citation type="submission" date="2025-08" db="UniProtKB">
        <authorList>
            <consortium name="RefSeq"/>
        </authorList>
    </citation>
    <scope>IDENTIFICATION</scope>
</reference>
<dbReference type="Pfam" id="PF00079">
    <property type="entry name" value="Serpin"/>
    <property type="match status" value="2"/>
</dbReference>
<name>A0A9Y4NEL4_9TELE</name>
<dbReference type="RefSeq" id="XP_008295865.1">
    <property type="nucleotide sequence ID" value="XM_008297643.1"/>
</dbReference>
<gene>
    <name evidence="9" type="primary">LOC103369046</name>
</gene>
<keyword evidence="2" id="KW-0722">Serine protease inhibitor</keyword>
<protein>
    <recommendedName>
        <fullName evidence="5">Serpin B6</fullName>
    </recommendedName>
</protein>
<dbReference type="PROSITE" id="PS00284">
    <property type="entry name" value="SERPIN"/>
    <property type="match status" value="1"/>
</dbReference>
<dbReference type="InterPro" id="IPR000215">
    <property type="entry name" value="Serpin_fam"/>
</dbReference>
<dbReference type="InterPro" id="IPR023795">
    <property type="entry name" value="Serpin_CS"/>
</dbReference>
<evidence type="ECO:0000313" key="9">
    <source>
        <dbReference type="RefSeq" id="XP_008295865.1"/>
    </source>
</evidence>
<dbReference type="SUPFAM" id="SSF56574">
    <property type="entry name" value="Serpins"/>
    <property type="match status" value="1"/>
</dbReference>
<evidence type="ECO:0000256" key="5">
    <source>
        <dbReference type="ARBA" id="ARBA00039202"/>
    </source>
</evidence>
<sequence>MPVDYNSAHTLGWMETHCTQLQASYAQPNSRHYHLDPQVLCFTKGEEPQQAERPMQMQKRRNPITLPPFLQRAKKPTCLKTEAYKAEVHSEFGKLLRDLNKSDAPYALSVANRLYGEQSYQFVEDFLRKTKKHYNAELESVDFSGNSEAARVNINSWVEERTQGKIKDVLAKGVVDSLTRLVLVNAIYFKGNWNKLFKEIATHDVQFKITKVTLQQNRHRYISFVIFYLSPLTGMSPANDLVLSKVVHKAFVEVNEEGTEAAAATTAAFMTPRCAMRTPTFIADHPFLFFIRHNASNSILFAGRYCSPE</sequence>
<dbReference type="Gene3D" id="3.30.497.10">
    <property type="entry name" value="Antithrombin, subunit I, domain 2"/>
    <property type="match status" value="1"/>
</dbReference>
<evidence type="ECO:0000256" key="2">
    <source>
        <dbReference type="ARBA" id="ARBA00022900"/>
    </source>
</evidence>
<dbReference type="AlphaFoldDB" id="A0A9Y4NEL4"/>
<dbReference type="SMART" id="SM00093">
    <property type="entry name" value="SERPIN"/>
    <property type="match status" value="1"/>
</dbReference>
<dbReference type="InterPro" id="IPR036186">
    <property type="entry name" value="Serpin_sf"/>
</dbReference>
<proteinExistence type="inferred from homology"/>
<evidence type="ECO:0000259" key="7">
    <source>
        <dbReference type="SMART" id="SM00093"/>
    </source>
</evidence>
<evidence type="ECO:0000256" key="6">
    <source>
        <dbReference type="RuleBase" id="RU000411"/>
    </source>
</evidence>
<dbReference type="Proteomes" id="UP000694891">
    <property type="component" value="Unplaced"/>
</dbReference>
<dbReference type="Gene3D" id="2.10.310.10">
    <property type="entry name" value="Serpins superfamily"/>
    <property type="match status" value="1"/>
</dbReference>
<dbReference type="GO" id="GO:0004867">
    <property type="term" value="F:serine-type endopeptidase inhibitor activity"/>
    <property type="evidence" value="ECO:0007669"/>
    <property type="project" value="UniProtKB-KW"/>
</dbReference>
<evidence type="ECO:0000256" key="3">
    <source>
        <dbReference type="ARBA" id="ARBA00022990"/>
    </source>
</evidence>
<dbReference type="GO" id="GO:0005615">
    <property type="term" value="C:extracellular space"/>
    <property type="evidence" value="ECO:0007669"/>
    <property type="project" value="InterPro"/>
</dbReference>
<evidence type="ECO:0000256" key="4">
    <source>
        <dbReference type="ARBA" id="ARBA00038828"/>
    </source>
</evidence>
<accession>A0A9Y4NEL4</accession>
<dbReference type="GeneID" id="103369046"/>
<comment type="subunit">
    <text evidence="4">Forms a complex with the monomeric form of beta-tryptase.</text>
</comment>
<dbReference type="InterPro" id="IPR042178">
    <property type="entry name" value="Serpin_sf_1"/>
</dbReference>
<dbReference type="InterPro" id="IPR023796">
    <property type="entry name" value="Serpin_dom"/>
</dbReference>
<dbReference type="PANTHER" id="PTHR11461:SF204">
    <property type="entry name" value="SERPIN B6"/>
    <property type="match status" value="1"/>
</dbReference>
<dbReference type="PANTHER" id="PTHR11461">
    <property type="entry name" value="SERINE PROTEASE INHIBITOR, SERPIN"/>
    <property type="match status" value="1"/>
</dbReference>
<keyword evidence="8" id="KW-1185">Reference proteome</keyword>
<keyword evidence="3" id="KW-0007">Acetylation</keyword>
<organism evidence="8 9">
    <name type="scientific">Stegastes partitus</name>
    <name type="common">bicolor damselfish</name>
    <dbReference type="NCBI Taxonomy" id="144197"/>
    <lineage>
        <taxon>Eukaryota</taxon>
        <taxon>Metazoa</taxon>
        <taxon>Chordata</taxon>
        <taxon>Craniata</taxon>
        <taxon>Vertebrata</taxon>
        <taxon>Euteleostomi</taxon>
        <taxon>Actinopterygii</taxon>
        <taxon>Neopterygii</taxon>
        <taxon>Teleostei</taxon>
        <taxon>Neoteleostei</taxon>
        <taxon>Acanthomorphata</taxon>
        <taxon>Ovalentaria</taxon>
        <taxon>Pomacentridae</taxon>
        <taxon>Stegastes</taxon>
    </lineage>
</organism>
<comment type="similarity">
    <text evidence="6">Belongs to the serpin family.</text>
</comment>
<keyword evidence="1" id="KW-0646">Protease inhibitor</keyword>
<evidence type="ECO:0000313" key="8">
    <source>
        <dbReference type="Proteomes" id="UP000694891"/>
    </source>
</evidence>